<sequence length="348" mass="39093">MNVDKSLASEPPSICQSNSIRTAKTIIHKTPFSINRLNYSQQPQSLKLNKTNTTLPNNKNLVANQTFTYCVMIKVVDNGLLTGGCTKLQRLEIIPPVGTPLASSRGVGGWISQKPTHTRAWKANQIFCPSHSSFFPSLEDEPIPLPLSLNPVFKSAKATVSSFCLCVFLNYREQTPLPTAGLPSSQWSVQNHNMLYIIQLNSPLGYSSKHCDCIIAKGFFYLGGGLHEIKLSCNQLTKELYSPQIRLKLCTTYNQHTAGISSLYDQVQRKHFHESQQKATCRNCLVRHKGSPLYLARQCVHIAFTLCLVSKCDAKNVHHIFLIHNQIHHTRSSIKVKQDKIQIQKKEI</sequence>
<proteinExistence type="predicted"/>
<evidence type="ECO:0000313" key="1">
    <source>
        <dbReference type="EMBL" id="KNZ46267.1"/>
    </source>
</evidence>
<keyword evidence="2" id="KW-1185">Reference proteome</keyword>
<protein>
    <submittedName>
        <fullName evidence="1">Uncharacterized protein</fullName>
    </submittedName>
</protein>
<dbReference type="VEuPathDB" id="FungiDB:VP01_740g1"/>
<organism evidence="1 2">
    <name type="scientific">Puccinia sorghi</name>
    <dbReference type="NCBI Taxonomy" id="27349"/>
    <lineage>
        <taxon>Eukaryota</taxon>
        <taxon>Fungi</taxon>
        <taxon>Dikarya</taxon>
        <taxon>Basidiomycota</taxon>
        <taxon>Pucciniomycotina</taxon>
        <taxon>Pucciniomycetes</taxon>
        <taxon>Pucciniales</taxon>
        <taxon>Pucciniaceae</taxon>
        <taxon>Puccinia</taxon>
    </lineage>
</organism>
<gene>
    <name evidence="1" type="ORF">VP01_740g1</name>
</gene>
<dbReference type="EMBL" id="LAVV01012839">
    <property type="protein sequence ID" value="KNZ46267.1"/>
    <property type="molecule type" value="Genomic_DNA"/>
</dbReference>
<evidence type="ECO:0000313" key="2">
    <source>
        <dbReference type="Proteomes" id="UP000037035"/>
    </source>
</evidence>
<comment type="caution">
    <text evidence="1">The sequence shown here is derived from an EMBL/GenBank/DDBJ whole genome shotgun (WGS) entry which is preliminary data.</text>
</comment>
<accession>A0A0L6UDE7</accession>
<reference evidence="1 2" key="1">
    <citation type="submission" date="2015-08" db="EMBL/GenBank/DDBJ databases">
        <title>Next Generation Sequencing and Analysis of the Genome of Puccinia sorghi L Schw, the Causal Agent of Maize Common Rust.</title>
        <authorList>
            <person name="Rochi L."/>
            <person name="Burguener G."/>
            <person name="Darino M."/>
            <person name="Turjanski A."/>
            <person name="Kreff E."/>
            <person name="Dieguez M.J."/>
            <person name="Sacco F."/>
        </authorList>
    </citation>
    <scope>NUCLEOTIDE SEQUENCE [LARGE SCALE GENOMIC DNA]</scope>
    <source>
        <strain evidence="1 2">RO10H11247</strain>
    </source>
</reference>
<dbReference type="Proteomes" id="UP000037035">
    <property type="component" value="Unassembled WGS sequence"/>
</dbReference>
<dbReference type="AlphaFoldDB" id="A0A0L6UDE7"/>
<name>A0A0L6UDE7_9BASI</name>